<protein>
    <submittedName>
        <fullName evidence="1">Uncharacterized protein</fullName>
    </submittedName>
</protein>
<sequence length="139" mass="16881">MAWNEVKTTDDIEKLQQLYNNFRDSTLVGYRFESGNFVDKNRVSHEYNDNNLYLLFQRLDDNPFSIEILFQYTTRFNFLAPIGGQSSQRTEINFAKIEKNSEYFYWTEWEGFDPYNEAHLKYNDFILIEAERVKWRIIE</sequence>
<accession>A0A374PDL7</accession>
<evidence type="ECO:0000313" key="2">
    <source>
        <dbReference type="Proteomes" id="UP000263014"/>
    </source>
</evidence>
<name>A0A374PDL7_9FIRM</name>
<dbReference type="EMBL" id="QSON01000002">
    <property type="protein sequence ID" value="RGJ06688.1"/>
    <property type="molecule type" value="Genomic_DNA"/>
</dbReference>
<dbReference type="Proteomes" id="UP000263014">
    <property type="component" value="Unassembled WGS sequence"/>
</dbReference>
<organism evidence="1 2">
    <name type="scientific">Hungatella hathewayi</name>
    <dbReference type="NCBI Taxonomy" id="154046"/>
    <lineage>
        <taxon>Bacteria</taxon>
        <taxon>Bacillati</taxon>
        <taxon>Bacillota</taxon>
        <taxon>Clostridia</taxon>
        <taxon>Lachnospirales</taxon>
        <taxon>Lachnospiraceae</taxon>
        <taxon>Hungatella</taxon>
    </lineage>
</organism>
<gene>
    <name evidence="1" type="ORF">DXD79_05200</name>
</gene>
<reference evidence="1 2" key="1">
    <citation type="submission" date="2018-08" db="EMBL/GenBank/DDBJ databases">
        <title>A genome reference for cultivated species of the human gut microbiota.</title>
        <authorList>
            <person name="Zou Y."/>
            <person name="Xue W."/>
            <person name="Luo G."/>
        </authorList>
    </citation>
    <scope>NUCLEOTIDE SEQUENCE [LARGE SCALE GENOMIC DNA]</scope>
    <source>
        <strain evidence="1 2">TM09-12</strain>
    </source>
</reference>
<comment type="caution">
    <text evidence="1">The sequence shown here is derived from an EMBL/GenBank/DDBJ whole genome shotgun (WGS) entry which is preliminary data.</text>
</comment>
<dbReference type="RefSeq" id="WP_117630811.1">
    <property type="nucleotide sequence ID" value="NZ_QSON01000002.1"/>
</dbReference>
<dbReference type="AlphaFoldDB" id="A0A374PDL7"/>
<evidence type="ECO:0000313" key="1">
    <source>
        <dbReference type="EMBL" id="RGJ06688.1"/>
    </source>
</evidence>
<proteinExistence type="predicted"/>